<dbReference type="PROSITE" id="PS51934">
    <property type="entry name" value="LRAT"/>
    <property type="match status" value="1"/>
</dbReference>
<protein>
    <submittedName>
        <fullName evidence="5">Cell wall-associated hydrolases (Invasion-associated proteins)</fullName>
    </submittedName>
</protein>
<proteinExistence type="predicted"/>
<keyword evidence="3" id="KW-0443">Lipid metabolism</keyword>
<keyword evidence="1" id="KW-0808">Transferase</keyword>
<evidence type="ECO:0000256" key="2">
    <source>
        <dbReference type="ARBA" id="ARBA00022801"/>
    </source>
</evidence>
<evidence type="ECO:0000259" key="4">
    <source>
        <dbReference type="PROSITE" id="PS51934"/>
    </source>
</evidence>
<sequence length="233" mass="23966">MFTLGAHLSSKRTGYTHHGIYIGSGKVIHYSGLASGLSKGKICETSFEDFNQNQSEVAIIEHLDAKCVYSNVDIVKRAKSRLGEDGYNIFNNNCEHFATWCVTGVSESAQVKTVKTMALSVGQAGVNAYSYYKITQTAPTVLRTAASMASRQVATRAIASGAMTSGTSALTGISSVASGAGLTTAAFSGGASSIVGLTGASAATVAAAPVVLAAGGVALVGYGVYKVWSWLSD</sequence>
<dbReference type="OrthoDB" id="9812095at2"/>
<dbReference type="HOGENOM" id="CLU_100994_0_0_6"/>
<dbReference type="GO" id="GO:0005737">
    <property type="term" value="C:cytoplasm"/>
    <property type="evidence" value="ECO:0007669"/>
    <property type="project" value="TreeGrafter"/>
</dbReference>
<evidence type="ECO:0000256" key="1">
    <source>
        <dbReference type="ARBA" id="ARBA00022679"/>
    </source>
</evidence>
<evidence type="ECO:0000313" key="5">
    <source>
        <dbReference type="EMBL" id="BAK11034.1"/>
    </source>
</evidence>
<organism evidence="5 6">
    <name type="scientific">Pantoea ananatis (strain AJ13355)</name>
    <dbReference type="NCBI Taxonomy" id="932677"/>
    <lineage>
        <taxon>Bacteria</taxon>
        <taxon>Pseudomonadati</taxon>
        <taxon>Pseudomonadota</taxon>
        <taxon>Gammaproteobacteria</taxon>
        <taxon>Enterobacterales</taxon>
        <taxon>Erwiniaceae</taxon>
        <taxon>Pantoea</taxon>
    </lineage>
</organism>
<reference evidence="6" key="1">
    <citation type="journal article" date="2012" name="Appl. Microbiol. Biotechnol.">
        <title>The complete genome sequence of Pantoea ananatis AJ13355, an organism with great biotechnological potential.</title>
        <authorList>
            <person name="Hara Y."/>
            <person name="Kadotani N."/>
            <person name="Izui H."/>
            <person name="Katashkina J.I."/>
            <person name="Kuvaeva T.M."/>
            <person name="Andreeva I.G."/>
            <person name="Golubeva L.I."/>
            <person name="Malko D.B."/>
            <person name="Makeev V.J."/>
            <person name="Mashko S.V."/>
            <person name="Kozlov Y.I."/>
        </authorList>
    </citation>
    <scope>NUCLEOTIDE SEQUENCE [LARGE SCALE GENOMIC DNA]</scope>
    <source>
        <strain evidence="6">AJ13355</strain>
    </source>
</reference>
<dbReference type="InterPro" id="IPR051496">
    <property type="entry name" value="H-rev107_PLA/AT"/>
</dbReference>
<dbReference type="InterPro" id="IPR007053">
    <property type="entry name" value="LRAT_dom"/>
</dbReference>
<dbReference type="Proteomes" id="UP000006690">
    <property type="component" value="Chromosome"/>
</dbReference>
<dbReference type="EMBL" id="AP012032">
    <property type="protein sequence ID" value="BAK11034.1"/>
    <property type="molecule type" value="Genomic_DNA"/>
</dbReference>
<dbReference type="AlphaFoldDB" id="A0A0H3KV20"/>
<dbReference type="eggNOG" id="COG1842">
    <property type="taxonomic scope" value="Bacteria"/>
</dbReference>
<dbReference type="GO" id="GO:0004623">
    <property type="term" value="F:phospholipase A2 activity"/>
    <property type="evidence" value="ECO:0007669"/>
    <property type="project" value="TreeGrafter"/>
</dbReference>
<feature type="domain" description="LRAT" evidence="4">
    <location>
        <begin position="7"/>
        <end position="110"/>
    </location>
</feature>
<accession>A0A0H3KV20</accession>
<dbReference type="Gene3D" id="3.90.1720.10">
    <property type="entry name" value="endopeptidase domain like (from Nostoc punctiforme)"/>
    <property type="match status" value="1"/>
</dbReference>
<evidence type="ECO:0000256" key="3">
    <source>
        <dbReference type="ARBA" id="ARBA00023098"/>
    </source>
</evidence>
<dbReference type="KEGG" id="paj:PAJ_0954"/>
<dbReference type="GO" id="GO:0008970">
    <property type="term" value="F:phospholipase A1 activity"/>
    <property type="evidence" value="ECO:0007669"/>
    <property type="project" value="TreeGrafter"/>
</dbReference>
<dbReference type="PANTHER" id="PTHR13943:SF77">
    <property type="entry name" value="LRAT DOMAIN-CONTAINING PROTEIN"/>
    <property type="match status" value="1"/>
</dbReference>
<dbReference type="PANTHER" id="PTHR13943">
    <property type="entry name" value="HRAS-LIKE SUPPRESSOR - RELATED"/>
    <property type="match status" value="1"/>
</dbReference>
<name>A0A0H3KV20_PANAA</name>
<dbReference type="GO" id="GO:0016410">
    <property type="term" value="F:N-acyltransferase activity"/>
    <property type="evidence" value="ECO:0007669"/>
    <property type="project" value="TreeGrafter"/>
</dbReference>
<dbReference type="GO" id="GO:0070292">
    <property type="term" value="P:N-acylphosphatidylethanolamine metabolic process"/>
    <property type="evidence" value="ECO:0007669"/>
    <property type="project" value="TreeGrafter"/>
</dbReference>
<dbReference type="RefSeq" id="WP_014593532.1">
    <property type="nucleotide sequence ID" value="NC_017531.2"/>
</dbReference>
<keyword evidence="2 5" id="KW-0378">Hydrolase</keyword>
<dbReference type="Pfam" id="PF04970">
    <property type="entry name" value="LRAT"/>
    <property type="match status" value="1"/>
</dbReference>
<evidence type="ECO:0000313" key="6">
    <source>
        <dbReference type="Proteomes" id="UP000006690"/>
    </source>
</evidence>
<gene>
    <name evidence="5" type="ordered locus">PAJ_0954</name>
</gene>